<keyword evidence="2" id="KW-1185">Reference proteome</keyword>
<accession>A0AAV0WUK0</accession>
<sequence length="118" mass="13815">MVITDYEIGQINAIHTVFREITHQGCYFHYCQAILRYARNKAIGVYNLVKINPVASRVFRMILVLQYLPSERIGRIPSVVDGVNVIIVFIVQYEDVALTYHRFIYEYIISFWILSITP</sequence>
<evidence type="ECO:0000313" key="1">
    <source>
        <dbReference type="EMBL" id="CAI6359542.1"/>
    </source>
</evidence>
<protein>
    <recommendedName>
        <fullName evidence="3">MULE transposase domain-containing protein</fullName>
    </recommendedName>
</protein>
<dbReference type="Proteomes" id="UP001160148">
    <property type="component" value="Unassembled WGS sequence"/>
</dbReference>
<proteinExistence type="predicted"/>
<dbReference type="EMBL" id="CARXXK010000002">
    <property type="protein sequence ID" value="CAI6359542.1"/>
    <property type="molecule type" value="Genomic_DNA"/>
</dbReference>
<comment type="caution">
    <text evidence="1">The sequence shown here is derived from an EMBL/GenBank/DDBJ whole genome shotgun (WGS) entry which is preliminary data.</text>
</comment>
<dbReference type="AlphaFoldDB" id="A0AAV0WUK0"/>
<evidence type="ECO:0000313" key="2">
    <source>
        <dbReference type="Proteomes" id="UP001160148"/>
    </source>
</evidence>
<gene>
    <name evidence="1" type="ORF">MEUPH1_LOCUS14943</name>
</gene>
<reference evidence="1 2" key="1">
    <citation type="submission" date="2023-01" db="EMBL/GenBank/DDBJ databases">
        <authorList>
            <person name="Whitehead M."/>
        </authorList>
    </citation>
    <scope>NUCLEOTIDE SEQUENCE [LARGE SCALE GENOMIC DNA]</scope>
</reference>
<organism evidence="1 2">
    <name type="scientific">Macrosiphum euphorbiae</name>
    <name type="common">potato aphid</name>
    <dbReference type="NCBI Taxonomy" id="13131"/>
    <lineage>
        <taxon>Eukaryota</taxon>
        <taxon>Metazoa</taxon>
        <taxon>Ecdysozoa</taxon>
        <taxon>Arthropoda</taxon>
        <taxon>Hexapoda</taxon>
        <taxon>Insecta</taxon>
        <taxon>Pterygota</taxon>
        <taxon>Neoptera</taxon>
        <taxon>Paraneoptera</taxon>
        <taxon>Hemiptera</taxon>
        <taxon>Sternorrhyncha</taxon>
        <taxon>Aphidomorpha</taxon>
        <taxon>Aphidoidea</taxon>
        <taxon>Aphididae</taxon>
        <taxon>Macrosiphini</taxon>
        <taxon>Macrosiphum</taxon>
    </lineage>
</organism>
<name>A0AAV0WUK0_9HEMI</name>
<evidence type="ECO:0008006" key="3">
    <source>
        <dbReference type="Google" id="ProtNLM"/>
    </source>
</evidence>